<evidence type="ECO:0000256" key="1">
    <source>
        <dbReference type="ARBA" id="ARBA00009558"/>
    </source>
</evidence>
<dbReference type="Pfam" id="PF13646">
    <property type="entry name" value="HEAT_2"/>
    <property type="match status" value="5"/>
</dbReference>
<dbReference type="SMART" id="SM00185">
    <property type="entry name" value="ARM"/>
    <property type="match status" value="5"/>
</dbReference>
<dbReference type="PROSITE" id="PS50837">
    <property type="entry name" value="NACHT"/>
    <property type="match status" value="1"/>
</dbReference>
<dbReference type="SUPFAM" id="SSF56399">
    <property type="entry name" value="ADP-ribosylation"/>
    <property type="match status" value="1"/>
</dbReference>
<evidence type="ECO:0000313" key="12">
    <source>
        <dbReference type="Proteomes" id="UP000663852"/>
    </source>
</evidence>
<dbReference type="PANTHER" id="PTHR12697:SF20">
    <property type="entry name" value="HEAT REPEAT-CONTAINING PROTEIN 4"/>
    <property type="match status" value="1"/>
</dbReference>
<dbReference type="GO" id="GO:0016779">
    <property type="term" value="F:nucleotidyltransferase activity"/>
    <property type="evidence" value="ECO:0007669"/>
    <property type="project" value="UniProtKB-KW"/>
</dbReference>
<dbReference type="GO" id="GO:0007165">
    <property type="term" value="P:signal transduction"/>
    <property type="evidence" value="ECO:0007669"/>
    <property type="project" value="InterPro"/>
</dbReference>
<dbReference type="Gene3D" id="3.40.50.10140">
    <property type="entry name" value="Toll/interleukin-1 receptor homology (TIR) domain"/>
    <property type="match status" value="1"/>
</dbReference>
<protein>
    <recommendedName>
        <fullName evidence="9">NAD(P)(+)--arginine ADP-ribosyltransferase</fullName>
        <ecNumber evidence="9">2.4.2.31</ecNumber>
    </recommendedName>
    <alternativeName>
        <fullName evidence="9">Mono(ADP-ribosyl)transferase</fullName>
    </alternativeName>
</protein>
<dbReference type="SUPFAM" id="SSF52200">
    <property type="entry name" value="Toll/Interleukin receptor TIR domain"/>
    <property type="match status" value="1"/>
</dbReference>
<dbReference type="InterPro" id="IPR027417">
    <property type="entry name" value="P-loop_NTPase"/>
</dbReference>
<dbReference type="EMBL" id="CAJNOJ010000449">
    <property type="protein sequence ID" value="CAF1452511.1"/>
    <property type="molecule type" value="Genomic_DNA"/>
</dbReference>
<keyword evidence="9" id="KW-0521">NADP</keyword>
<dbReference type="SMART" id="SM00567">
    <property type="entry name" value="EZ_HEAT"/>
    <property type="match status" value="10"/>
</dbReference>
<dbReference type="InterPro" id="IPR004155">
    <property type="entry name" value="PBS_lyase_HEAT"/>
</dbReference>
<evidence type="ECO:0000313" key="11">
    <source>
        <dbReference type="EMBL" id="CAF1452511.1"/>
    </source>
</evidence>
<dbReference type="InterPro" id="IPR035897">
    <property type="entry name" value="Toll_tir_struct_dom_sf"/>
</dbReference>
<dbReference type="InterPro" id="IPR021133">
    <property type="entry name" value="HEAT_type_2"/>
</dbReference>
<evidence type="ECO:0000256" key="6">
    <source>
        <dbReference type="ARBA" id="ARBA00045876"/>
    </source>
</evidence>
<dbReference type="InterPro" id="IPR016024">
    <property type="entry name" value="ARM-type_fold"/>
</dbReference>
<evidence type="ECO:0000256" key="2">
    <source>
        <dbReference type="ARBA" id="ARBA00022676"/>
    </source>
</evidence>
<dbReference type="InterPro" id="IPR011989">
    <property type="entry name" value="ARM-like"/>
</dbReference>
<keyword evidence="3 9" id="KW-0808">Transferase</keyword>
<sequence>MSQQNVDKTNNRFATCTFAEFQEANGNPIFGYEHVPVKSLEDAVKGVVHIVPKVEEYVNEAMENRKKNTHLTRDESASIYLYTMPVNFFEHLNKDLRCKNRKDLEPWFDFLNLFITALKKLPPCTISVIWRGVGDSLGEEFVGGTEHTWWSINSCSSNQNAARCFADFKGTLFSIHAINGKDISSYSKNPQEKEIVLMPGTRLRVKSAWSSALSTIVLEECTVIPTGQHIMLSYNINDKEIVFQIYDFLRNQEMPVWINRSENVTADSLHDSLANGVENAAAVFCFLTPDYERSPVCKLELQYAHKRRKLIIPCLFDDKKFWEDSSWLMSIVESVKDFIINEIQEMNKMYLENWISYLNKERSSSKHISTESVGPPNYLFELIKYKYLCDNKMERFMNPSKTFPIEQSYVNLAIVETKESQQKEKELRNTHSIDAILETYENIHGSKTPIDIKDIFQKCKDQNRKILVSGRAGIGKSTFCRYAAYQWATGAIWSEYELVVVVPLRSLVGPKYRHNKEYSFIDILMNQYFSDPSRSDEQKNKLVEKLVEQIRRSKILWLLDGYDEIAQDQPEHLQILLEQLLKTPHHIITSRPYMNTLSYSVQMEITGFTDENIRNYVKQFFSQLGHETQNSSEQDEKLLNFLKGNPKIWGIGHIPINLELICTIWGDTNWQESEIVTITRLYNKITVWLCRRYMKRGNKDIQIIDDHILRACGKPLQFLEILAFKGMENNNIILSPRLLKNVFTETDCSEPFANILNIGILKSSDGHKLTGTQIEVEKDHYFIHLSFQEYFAARYLLRTLKNEDQNQKKKAITLIQSLKYNQRFELVFTFLSGLLFDDNDQQSMNLFWRTLMEEPLDIVGFRHMQIVITCLEATGCDESIPYFDELIHSIIQRIEYHITAQYYGSNHLFLPLLKRSPSLVNQSEIVDLFIRLYDARNTYQRRTLYSFIRDLPISNACSEWIDFHSKVLIDGDLDLSENACRVFENMHPDALSAQVIDTLFKFSYGTSENIRYIPGDEYSNRYRHDSERQMHLEYNLRRTVRNVLMEIISRDKGNETINRIITRIHDMDAPLKIGTNALLRELGKIAATDEVIQKLLVLLDDKDWNVRESACWTLQKMGEKAATGEFIQKLLVLLDDNESRVRECASQTLEKMGEKAATNEVIQKLLDLLGDNNEYVRVSAYKALEKMGEKAATKEVVQKLLVLLDDKDWNVREFACWTLKEMGEKAATNEVIQKLLLLLGDKESRVREYACKTLAKMGEKAATNEVIQKLLVLLDDKDWNVREFACKTLEKMGEKAATNEVVQKLLVLLGDKESRVRESACRTLEKMDEKAATNEVVQKLLLLLGDEDRDVRECACQTLQKMGEKAATNEVVQKLLLLLGDKESRVREFACKTLEKMGEKAATNEVIQKLLVLLDDKHWYVKGSACKTLQKMGEKAATNEVIQKLSDLLCDNSEYSRECACKTLGKMGEKAATNEVIQKLLLLLGDKESRVRECTCKTLEKMGEKAATKEIIKMLLLLLGDTSRVAESACRTLKEMGEKTATNEVIQKLSDLLCDNSEYVRGRACKTLEKMGEKAATNEVIQKLSILLDDKERDVRRSACCTLQKMGEKAVTREVIQKLSILLCDKDKYVRLSARQTLAVIGEKAETDVIIKNLLILFHENEDAKVRLGAFESLAEIGEKAMTKEVIGTFLDVCVDHENVNKDEIKSLIEKIFRFSPSLLDLQEESRVKKLSMCVQKMDSLILKHSSLHEFVVFFLRTKMVSWLPIIKKLFIDHEYGMTVTDSTISVYGNKEPIRLEYDESELGDRLVEFFKDWEGYKWPKKNL</sequence>
<dbReference type="Proteomes" id="UP000663852">
    <property type="component" value="Unassembled WGS sequence"/>
</dbReference>
<comment type="similarity">
    <text evidence="1 9">Belongs to the Arg-specific ADP-ribosyltransferase family.</text>
</comment>
<name>A0A815PPQ8_ADIRI</name>
<dbReference type="SUPFAM" id="SSF52540">
    <property type="entry name" value="P-loop containing nucleoside triphosphate hydrolases"/>
    <property type="match status" value="1"/>
</dbReference>
<dbReference type="Gene3D" id="3.40.50.300">
    <property type="entry name" value="P-loop containing nucleotide triphosphate hydrolases"/>
    <property type="match status" value="1"/>
</dbReference>
<feature type="repeat" description="HEAT" evidence="8">
    <location>
        <begin position="1161"/>
        <end position="1199"/>
    </location>
</feature>
<comment type="function">
    <text evidence="6">Catalyzes the hydroxylation of the N(6)-(4-aminobutyl)-L-lysine intermediate produced by deoxyhypusine synthase/DHPS on a critical lysine of the eukaryotic translation initiation factor 5A/eIF-5A. This is the second step of the post-translational modification of that lysine into an unusual amino acid residue named hypusine. Hypusination is unique to mature eIF-5A factor and is essential for its function.</text>
</comment>
<accession>A0A815PPQ8</accession>
<gene>
    <name evidence="11" type="ORF">EDS130_LOCUS39611</name>
</gene>
<evidence type="ECO:0000256" key="8">
    <source>
        <dbReference type="PROSITE-ProRule" id="PRU00103"/>
    </source>
</evidence>
<evidence type="ECO:0000256" key="7">
    <source>
        <dbReference type="ARBA" id="ARBA00047597"/>
    </source>
</evidence>
<keyword evidence="9" id="KW-0520">NAD</keyword>
<dbReference type="InterPro" id="IPR000768">
    <property type="entry name" value="ART"/>
</dbReference>
<dbReference type="GO" id="GO:0106274">
    <property type="term" value="F:NAD+-protein-arginine ADP-ribosyltransferase activity"/>
    <property type="evidence" value="ECO:0007669"/>
    <property type="project" value="UniProtKB-EC"/>
</dbReference>
<comment type="caution">
    <text evidence="11">The sequence shown here is derived from an EMBL/GenBank/DDBJ whole genome shotgun (WGS) entry which is preliminary data.</text>
</comment>
<dbReference type="InterPro" id="IPR007111">
    <property type="entry name" value="NACHT_NTPase"/>
</dbReference>
<feature type="domain" description="NACHT" evidence="10">
    <location>
        <begin position="464"/>
        <end position="592"/>
    </location>
</feature>
<dbReference type="Gene3D" id="1.25.10.10">
    <property type="entry name" value="Leucine-rich Repeat Variant"/>
    <property type="match status" value="4"/>
</dbReference>
<evidence type="ECO:0000256" key="3">
    <source>
        <dbReference type="ARBA" id="ARBA00022679"/>
    </source>
</evidence>
<evidence type="ECO:0000256" key="4">
    <source>
        <dbReference type="ARBA" id="ARBA00022695"/>
    </source>
</evidence>
<dbReference type="OrthoDB" id="120976at2759"/>
<reference evidence="11" key="1">
    <citation type="submission" date="2021-02" db="EMBL/GenBank/DDBJ databases">
        <authorList>
            <person name="Nowell W R."/>
        </authorList>
    </citation>
    <scope>NUCLEOTIDE SEQUENCE</scope>
</reference>
<keyword evidence="2 9" id="KW-0328">Glycosyltransferase</keyword>
<dbReference type="SMART" id="SM01349">
    <property type="entry name" value="TOG"/>
    <property type="match status" value="1"/>
</dbReference>
<dbReference type="Pfam" id="PF05729">
    <property type="entry name" value="NACHT"/>
    <property type="match status" value="1"/>
</dbReference>
<evidence type="ECO:0000256" key="9">
    <source>
        <dbReference type="RuleBase" id="RU361228"/>
    </source>
</evidence>
<dbReference type="SUPFAM" id="SSF48371">
    <property type="entry name" value="ARM repeat"/>
    <property type="match status" value="2"/>
</dbReference>
<evidence type="ECO:0000259" key="10">
    <source>
        <dbReference type="PROSITE" id="PS50837"/>
    </source>
</evidence>
<keyword evidence="4" id="KW-0548">Nucleotidyltransferase</keyword>
<proteinExistence type="inferred from homology"/>
<evidence type="ECO:0000256" key="5">
    <source>
        <dbReference type="ARBA" id="ARBA00022737"/>
    </source>
</evidence>
<dbReference type="PANTHER" id="PTHR12697">
    <property type="entry name" value="PBS LYASE HEAT-LIKE PROTEIN"/>
    <property type="match status" value="1"/>
</dbReference>
<dbReference type="Pfam" id="PF13676">
    <property type="entry name" value="TIR_2"/>
    <property type="match status" value="1"/>
</dbReference>
<comment type="catalytic activity">
    <reaction evidence="7 9">
        <text>L-arginyl-[protein] + NAD(+) = N(omega)-(ADP-D-ribosyl)-L-arginyl-[protein] + nicotinamide + H(+)</text>
        <dbReference type="Rhea" id="RHEA:19149"/>
        <dbReference type="Rhea" id="RHEA-COMP:10532"/>
        <dbReference type="Rhea" id="RHEA-COMP:15087"/>
        <dbReference type="ChEBI" id="CHEBI:15378"/>
        <dbReference type="ChEBI" id="CHEBI:17154"/>
        <dbReference type="ChEBI" id="CHEBI:29965"/>
        <dbReference type="ChEBI" id="CHEBI:57540"/>
        <dbReference type="ChEBI" id="CHEBI:142554"/>
        <dbReference type="EC" id="2.4.2.31"/>
    </reaction>
</comment>
<dbReference type="InterPro" id="IPR000225">
    <property type="entry name" value="Armadillo"/>
</dbReference>
<dbReference type="InterPro" id="IPR034085">
    <property type="entry name" value="TOG"/>
</dbReference>
<organism evidence="11 12">
    <name type="scientific">Adineta ricciae</name>
    <name type="common">Rotifer</name>
    <dbReference type="NCBI Taxonomy" id="249248"/>
    <lineage>
        <taxon>Eukaryota</taxon>
        <taxon>Metazoa</taxon>
        <taxon>Spiralia</taxon>
        <taxon>Gnathifera</taxon>
        <taxon>Rotifera</taxon>
        <taxon>Eurotatoria</taxon>
        <taxon>Bdelloidea</taxon>
        <taxon>Adinetida</taxon>
        <taxon>Adinetidae</taxon>
        <taxon>Adineta</taxon>
    </lineage>
</organism>
<dbReference type="EC" id="2.4.2.31" evidence="9"/>
<keyword evidence="5" id="KW-0677">Repeat</keyword>
<dbReference type="PROSITE" id="PS50077">
    <property type="entry name" value="HEAT_REPEAT"/>
    <property type="match status" value="1"/>
</dbReference>
<dbReference type="Gene3D" id="3.90.176.10">
    <property type="entry name" value="Toxin ADP-ribosyltransferase, Chain A, domain 1"/>
    <property type="match status" value="1"/>
</dbReference>
<dbReference type="InterPro" id="IPR000157">
    <property type="entry name" value="TIR_dom"/>
</dbReference>
<dbReference type="PROSITE" id="PS51996">
    <property type="entry name" value="TR_MART"/>
    <property type="match status" value="1"/>
</dbReference>
<dbReference type="Pfam" id="PF01129">
    <property type="entry name" value="ART"/>
    <property type="match status" value="1"/>
</dbReference>
<dbReference type="GO" id="GO:0019135">
    <property type="term" value="F:deoxyhypusine monooxygenase activity"/>
    <property type="evidence" value="ECO:0007669"/>
    <property type="project" value="TreeGrafter"/>
</dbReference>